<keyword evidence="6" id="KW-1003">Cell membrane</keyword>
<dbReference type="RefSeq" id="WP_121171993.1">
    <property type="nucleotide sequence ID" value="NZ_RBIN01000003.1"/>
</dbReference>
<dbReference type="InterPro" id="IPR043427">
    <property type="entry name" value="YscJ/FliF"/>
</dbReference>
<dbReference type="PIRSF" id="PIRSF004862">
    <property type="entry name" value="FliF"/>
    <property type="match status" value="1"/>
</dbReference>
<dbReference type="GO" id="GO:0005886">
    <property type="term" value="C:plasma membrane"/>
    <property type="evidence" value="ECO:0007669"/>
    <property type="project" value="UniProtKB-SubCell"/>
</dbReference>
<comment type="subunit">
    <text evidence="11">The basal body constitutes a major portion of the flagellar organelle and consists of four rings (L,P,S, and M) mounted on a central rod. The M ring is integral to the inner membrane of the cell and may be connected to the flagellar rod via the S ring. The S (supramembrane ring) lies just distal to the M ring. The L and P rings lie in the outer membrane and the periplasmic space, respectively.</text>
</comment>
<protein>
    <recommendedName>
        <fullName evidence="5 12">Flagellar M-ring protein</fullName>
    </recommendedName>
</protein>
<dbReference type="OrthoDB" id="8554211at2"/>
<feature type="domain" description="Flagellar M-ring N-terminal" evidence="15">
    <location>
        <begin position="45"/>
        <end position="219"/>
    </location>
</feature>
<dbReference type="EMBL" id="RBIN01000003">
    <property type="protein sequence ID" value="RKR06103.1"/>
    <property type="molecule type" value="Genomic_DNA"/>
</dbReference>
<dbReference type="GO" id="GO:0071973">
    <property type="term" value="P:bacterial-type flagellum-dependent cell motility"/>
    <property type="evidence" value="ECO:0007669"/>
    <property type="project" value="InterPro"/>
</dbReference>
<reference evidence="17 18" key="1">
    <citation type="submission" date="2018-10" db="EMBL/GenBank/DDBJ databases">
        <title>Genomic Encyclopedia of Type Strains, Phase IV (KMG-IV): sequencing the most valuable type-strain genomes for metagenomic binning, comparative biology and taxonomic classification.</title>
        <authorList>
            <person name="Goeker M."/>
        </authorList>
    </citation>
    <scope>NUCLEOTIDE SEQUENCE [LARGE SCALE GENOMIC DNA]</scope>
    <source>
        <strain evidence="17 18">DSM 23229</strain>
    </source>
</reference>
<dbReference type="Proteomes" id="UP000281975">
    <property type="component" value="Unassembled WGS sequence"/>
</dbReference>
<evidence type="ECO:0000256" key="5">
    <source>
        <dbReference type="ARBA" id="ARBA00017949"/>
    </source>
</evidence>
<evidence type="ECO:0000256" key="10">
    <source>
        <dbReference type="ARBA" id="ARBA00023143"/>
    </source>
</evidence>
<evidence type="ECO:0000256" key="8">
    <source>
        <dbReference type="ARBA" id="ARBA00022989"/>
    </source>
</evidence>
<comment type="function">
    <text evidence="1 12">The M ring may be actively involved in energy transduction.</text>
</comment>
<evidence type="ECO:0000256" key="2">
    <source>
        <dbReference type="ARBA" id="ARBA00004117"/>
    </source>
</evidence>
<keyword evidence="9 14" id="KW-0472">Membrane</keyword>
<evidence type="ECO:0000313" key="18">
    <source>
        <dbReference type="Proteomes" id="UP000281975"/>
    </source>
</evidence>
<evidence type="ECO:0000256" key="11">
    <source>
        <dbReference type="ARBA" id="ARBA00025936"/>
    </source>
</evidence>
<accession>A0A420WY37</accession>
<comment type="caution">
    <text evidence="17">The sequence shown here is derived from an EMBL/GenBank/DDBJ whole genome shotgun (WGS) entry which is preliminary data.</text>
</comment>
<evidence type="ECO:0000256" key="9">
    <source>
        <dbReference type="ARBA" id="ARBA00023136"/>
    </source>
</evidence>
<evidence type="ECO:0000259" key="16">
    <source>
        <dbReference type="Pfam" id="PF08345"/>
    </source>
</evidence>
<dbReference type="InterPro" id="IPR013556">
    <property type="entry name" value="Flag_M-ring_C"/>
</dbReference>
<feature type="region of interest" description="Disordered" evidence="13">
    <location>
        <begin position="273"/>
        <end position="373"/>
    </location>
</feature>
<dbReference type="PRINTS" id="PR01009">
    <property type="entry name" value="FLGMRINGFLIF"/>
</dbReference>
<evidence type="ECO:0000256" key="1">
    <source>
        <dbReference type="ARBA" id="ARBA00003820"/>
    </source>
</evidence>
<feature type="compositionally biased region" description="Low complexity" evidence="13">
    <location>
        <begin position="328"/>
        <end position="355"/>
    </location>
</feature>
<feature type="compositionally biased region" description="Acidic residues" evidence="13">
    <location>
        <begin position="525"/>
        <end position="537"/>
    </location>
</feature>
<keyword evidence="10 12" id="KW-0975">Bacterial flagellum</keyword>
<feature type="domain" description="Flagellar M-ring C-terminal" evidence="16">
    <location>
        <begin position="252"/>
        <end position="449"/>
    </location>
</feature>
<proteinExistence type="inferred from homology"/>
<evidence type="ECO:0000256" key="12">
    <source>
        <dbReference type="PIRNR" id="PIRNR004862"/>
    </source>
</evidence>
<organism evidence="17 18">
    <name type="scientific">Kushneria sinocarnis</name>
    <dbReference type="NCBI Taxonomy" id="595502"/>
    <lineage>
        <taxon>Bacteria</taxon>
        <taxon>Pseudomonadati</taxon>
        <taxon>Pseudomonadota</taxon>
        <taxon>Gammaproteobacteria</taxon>
        <taxon>Oceanospirillales</taxon>
        <taxon>Halomonadaceae</taxon>
        <taxon>Kushneria</taxon>
    </lineage>
</organism>
<dbReference type="Pfam" id="PF08345">
    <property type="entry name" value="YscJ_FliF_C"/>
    <property type="match status" value="1"/>
</dbReference>
<keyword evidence="17" id="KW-0966">Cell projection</keyword>
<keyword evidence="17" id="KW-0282">Flagellum</keyword>
<evidence type="ECO:0000256" key="14">
    <source>
        <dbReference type="SAM" id="Phobius"/>
    </source>
</evidence>
<dbReference type="AlphaFoldDB" id="A0A420WY37"/>
<evidence type="ECO:0000259" key="15">
    <source>
        <dbReference type="Pfam" id="PF01514"/>
    </source>
</evidence>
<evidence type="ECO:0000256" key="7">
    <source>
        <dbReference type="ARBA" id="ARBA00022692"/>
    </source>
</evidence>
<dbReference type="PANTHER" id="PTHR30046:SF0">
    <property type="entry name" value="FLAGELLAR M-RING PROTEIN"/>
    <property type="match status" value="1"/>
</dbReference>
<keyword evidence="7 14" id="KW-0812">Transmembrane</keyword>
<dbReference type="InterPro" id="IPR006182">
    <property type="entry name" value="FliF_N_dom"/>
</dbReference>
<evidence type="ECO:0000313" key="17">
    <source>
        <dbReference type="EMBL" id="RKR06103.1"/>
    </source>
</evidence>
<dbReference type="Gene3D" id="3.30.300.30">
    <property type="match status" value="1"/>
</dbReference>
<feature type="compositionally biased region" description="Polar residues" evidence="13">
    <location>
        <begin position="356"/>
        <end position="373"/>
    </location>
</feature>
<dbReference type="NCBIfam" id="TIGR00206">
    <property type="entry name" value="fliF"/>
    <property type="match status" value="1"/>
</dbReference>
<keyword evidence="18" id="KW-1185">Reference proteome</keyword>
<gene>
    <name evidence="17" type="ORF">C7446_1039</name>
</gene>
<dbReference type="Pfam" id="PF01514">
    <property type="entry name" value="YscJ_FliF"/>
    <property type="match status" value="1"/>
</dbReference>
<keyword evidence="8 14" id="KW-1133">Transmembrane helix</keyword>
<dbReference type="GO" id="GO:0009431">
    <property type="term" value="C:bacterial-type flagellum basal body, MS ring"/>
    <property type="evidence" value="ECO:0007669"/>
    <property type="project" value="InterPro"/>
</dbReference>
<evidence type="ECO:0000256" key="6">
    <source>
        <dbReference type="ARBA" id="ARBA00022475"/>
    </source>
</evidence>
<evidence type="ECO:0000256" key="13">
    <source>
        <dbReference type="SAM" id="MobiDB-lite"/>
    </source>
</evidence>
<dbReference type="InterPro" id="IPR000067">
    <property type="entry name" value="FlgMring_FliF"/>
</dbReference>
<feature type="region of interest" description="Disordered" evidence="13">
    <location>
        <begin position="525"/>
        <end position="553"/>
    </location>
</feature>
<sequence length="585" mass="63477">MSDANATATSPRAMLERLKANPRLPLIIAVAAVAAILVALLLWARSPDYRVLFSNLSNADGGTIVSRLEQMQVPYRLTSGGQAIMVPADRVDQVRLSLASEGLPKGGGVGFELMDNQSFGVSQFVEHVNYQRALEGELARSIESIDAVSSARVHLAMPQESVFVRDRKQPTASVILPLYQGRAMADGQVSAIAHLVSSSVSNLPVDAVTVVDQNGRLLSRAGAGDGRGLDDTQLEYTARIEQNLRNRIETILAPVVGRENVRAQVTASLDFSRAEHTREQYTPNQDPAQAAIRSKQVSESNQLGGSGIGGVPGALSNQPTPQAPSPIQNPDNGNNQGDDDQGNNQNDNNGGDANGTAGQRGTPRSSNHSSTINYELDRTIRHVQEESGRVQRLSVGVVVDYRNQVGDDGEISRVPLSDEQMAQIQRLVREAVGYSQQRGDSVEVVNAEFSEQMLSEPPAPAWWQNPQLISLAMTVGRYLLIALVAFILWRKLIKPLLDRQREAAPAPAATGTSSTGSFAAVAGDDEEFEGSAEEEEAEFNRNMAEQARKRQRKVYDNQLAEAQERAKDDPRMVAMILRGWMNGKD</sequence>
<dbReference type="GO" id="GO:0003774">
    <property type="term" value="F:cytoskeletal motor activity"/>
    <property type="evidence" value="ECO:0007669"/>
    <property type="project" value="InterPro"/>
</dbReference>
<feature type="transmembrane region" description="Helical" evidence="14">
    <location>
        <begin position="24"/>
        <end position="44"/>
    </location>
</feature>
<comment type="similarity">
    <text evidence="4 12">Belongs to the FliF family.</text>
</comment>
<comment type="subcellular location">
    <subcellularLocation>
        <location evidence="2 12">Bacterial flagellum basal body</location>
    </subcellularLocation>
    <subcellularLocation>
        <location evidence="3">Cell membrane</location>
        <topology evidence="3">Multi-pass membrane protein</topology>
    </subcellularLocation>
</comment>
<evidence type="ECO:0000256" key="3">
    <source>
        <dbReference type="ARBA" id="ARBA00004651"/>
    </source>
</evidence>
<dbReference type="InterPro" id="IPR045851">
    <property type="entry name" value="AMP-bd_C_sf"/>
</dbReference>
<keyword evidence="17" id="KW-0969">Cilium</keyword>
<name>A0A420WY37_9GAMM</name>
<dbReference type="PANTHER" id="PTHR30046">
    <property type="entry name" value="FLAGELLAR M-RING PROTEIN"/>
    <property type="match status" value="1"/>
</dbReference>
<evidence type="ECO:0000256" key="4">
    <source>
        <dbReference type="ARBA" id="ARBA00007971"/>
    </source>
</evidence>